<evidence type="ECO:0000256" key="4">
    <source>
        <dbReference type="ARBA" id="ARBA00022729"/>
    </source>
</evidence>
<dbReference type="OrthoDB" id="9764953at2"/>
<comment type="subcellular location">
    <subcellularLocation>
        <location evidence="1">Secreted</location>
    </subcellularLocation>
</comment>
<dbReference type="RefSeq" id="WP_155599819.1">
    <property type="nucleotide sequence ID" value="NZ_RCNR01000015.1"/>
</dbReference>
<dbReference type="PANTHER" id="PTHR38050">
    <property type="match status" value="1"/>
</dbReference>
<evidence type="ECO:0000256" key="2">
    <source>
        <dbReference type="ARBA" id="ARBA00022525"/>
    </source>
</evidence>
<keyword evidence="7" id="KW-0624">Polysaccharide degradation</keyword>
<keyword evidence="2" id="KW-0964">Secreted</keyword>
<reference evidence="8 9" key="1">
    <citation type="journal article" date="2019" name="Mar. Drugs">
        <title>Comparative Genomics and CAZyme Genome Repertoires of Marine Zobellia amurskyensis KMM 3526(T) and Zobellia laminariae KMM 3676(T).</title>
        <authorList>
            <person name="Chernysheva N."/>
            <person name="Bystritskaya E."/>
            <person name="Stenkova A."/>
            <person name="Golovkin I."/>
            <person name="Nedashkovskaya O."/>
            <person name="Isaeva M."/>
        </authorList>
    </citation>
    <scope>NUCLEOTIDE SEQUENCE [LARGE SCALE GENOMIC DNA]</scope>
    <source>
        <strain evidence="8 9">KMM 3526</strain>
    </source>
</reference>
<sequence>MKRIVIRSFVAILALVVLVSCRCQQIVGGVDKFYHTLPIDGVDREFIVDLPKDYDCAIDYPVVVAFHGLNQFNERAWNLWGWKEKGEDEQFITVFPQGLSYTFGPNQTSRTKWDDGELSDPTNPSGLNPATQIIADDVAFVRAMTAIVKLRYSTDPNKFYATGFSNGGGFVWHLAMEADDIFQAFAPCSGILQYTATTPNVYRPVYFSGGDSESFVVDENHGIPLNLDADEITAFMQDIHDVELNALQIHDQYTVLSEDDDQDRMIIEWNQPIDPTQTHFYKLIMWSDTEHVYPSALNSFRNPNLHHLVDEYWEFFSSL</sequence>
<dbReference type="EMBL" id="RCNR01000015">
    <property type="protein sequence ID" value="MUH36192.1"/>
    <property type="molecule type" value="Genomic_DNA"/>
</dbReference>
<keyword evidence="6" id="KW-0119">Carbohydrate metabolism</keyword>
<dbReference type="Proteomes" id="UP000540519">
    <property type="component" value="Unassembled WGS sequence"/>
</dbReference>
<name>A0A7X2ZTM5_9FLAO</name>
<organism evidence="8 9">
    <name type="scientific">Zobellia amurskyensis</name>
    <dbReference type="NCBI Taxonomy" id="248905"/>
    <lineage>
        <taxon>Bacteria</taxon>
        <taxon>Pseudomonadati</taxon>
        <taxon>Bacteroidota</taxon>
        <taxon>Flavobacteriia</taxon>
        <taxon>Flavobacteriales</taxon>
        <taxon>Flavobacteriaceae</taxon>
        <taxon>Zobellia</taxon>
    </lineage>
</organism>
<dbReference type="PROSITE" id="PS51257">
    <property type="entry name" value="PROKAR_LIPOPROTEIN"/>
    <property type="match status" value="1"/>
</dbReference>
<protein>
    <submittedName>
        <fullName evidence="8">Uncharacterized protein</fullName>
    </submittedName>
</protein>
<keyword evidence="5" id="KW-0378">Hydrolase</keyword>
<dbReference type="Gene3D" id="3.40.50.1820">
    <property type="entry name" value="alpha/beta hydrolase"/>
    <property type="match status" value="1"/>
</dbReference>
<dbReference type="InterPro" id="IPR000801">
    <property type="entry name" value="Esterase-like"/>
</dbReference>
<dbReference type="GO" id="GO:0045493">
    <property type="term" value="P:xylan catabolic process"/>
    <property type="evidence" value="ECO:0007669"/>
    <property type="project" value="UniProtKB-KW"/>
</dbReference>
<keyword evidence="3" id="KW-0858">Xylan degradation</keyword>
<dbReference type="PANTHER" id="PTHR38050:SF2">
    <property type="entry name" value="FERULOYL ESTERASE C-RELATED"/>
    <property type="match status" value="1"/>
</dbReference>
<evidence type="ECO:0000256" key="7">
    <source>
        <dbReference type="ARBA" id="ARBA00023326"/>
    </source>
</evidence>
<dbReference type="Pfam" id="PF00756">
    <property type="entry name" value="Esterase"/>
    <property type="match status" value="1"/>
</dbReference>
<evidence type="ECO:0000256" key="1">
    <source>
        <dbReference type="ARBA" id="ARBA00004613"/>
    </source>
</evidence>
<evidence type="ECO:0000313" key="8">
    <source>
        <dbReference type="EMBL" id="MUH36192.1"/>
    </source>
</evidence>
<proteinExistence type="predicted"/>
<dbReference type="InterPro" id="IPR029058">
    <property type="entry name" value="AB_hydrolase_fold"/>
</dbReference>
<evidence type="ECO:0000313" key="9">
    <source>
        <dbReference type="Proteomes" id="UP000540519"/>
    </source>
</evidence>
<evidence type="ECO:0000256" key="5">
    <source>
        <dbReference type="ARBA" id="ARBA00022801"/>
    </source>
</evidence>
<keyword evidence="4" id="KW-0732">Signal</keyword>
<dbReference type="SUPFAM" id="SSF53474">
    <property type="entry name" value="alpha/beta-Hydrolases"/>
    <property type="match status" value="1"/>
</dbReference>
<evidence type="ECO:0000256" key="3">
    <source>
        <dbReference type="ARBA" id="ARBA00022651"/>
    </source>
</evidence>
<dbReference type="InterPro" id="IPR043595">
    <property type="entry name" value="FaeB/C/D"/>
</dbReference>
<evidence type="ECO:0000256" key="6">
    <source>
        <dbReference type="ARBA" id="ARBA00023277"/>
    </source>
</evidence>
<keyword evidence="9" id="KW-1185">Reference proteome</keyword>
<accession>A0A7X2ZTM5</accession>
<comment type="caution">
    <text evidence="8">The sequence shown here is derived from an EMBL/GenBank/DDBJ whole genome shotgun (WGS) entry which is preliminary data.</text>
</comment>
<dbReference type="GO" id="GO:0005576">
    <property type="term" value="C:extracellular region"/>
    <property type="evidence" value="ECO:0007669"/>
    <property type="project" value="UniProtKB-SubCell"/>
</dbReference>
<gene>
    <name evidence="8" type="ORF">D9O36_10095</name>
</gene>
<dbReference type="AlphaFoldDB" id="A0A7X2ZTM5"/>
<dbReference type="GO" id="GO:0030600">
    <property type="term" value="F:feruloyl esterase activity"/>
    <property type="evidence" value="ECO:0007669"/>
    <property type="project" value="InterPro"/>
</dbReference>